<dbReference type="PRINTS" id="PR00979">
    <property type="entry name" value="TAFAZZIN"/>
</dbReference>
<comment type="subcellular location">
    <subcellularLocation>
        <location evidence="1">Mitochondrion inner membrane</location>
        <topology evidence="1">Peripheral membrane protein</topology>
        <orientation evidence="1">Intermembrane side</orientation>
    </subcellularLocation>
    <subcellularLocation>
        <location evidence="10">Mitochondrion outer membrane</location>
        <topology evidence="10">Peripheral membrane protein</topology>
        <orientation evidence="10">Intermembrane side</orientation>
    </subcellularLocation>
</comment>
<evidence type="ECO:0000256" key="12">
    <source>
        <dbReference type="RuleBase" id="RU365062"/>
    </source>
</evidence>
<evidence type="ECO:0000256" key="10">
    <source>
        <dbReference type="ARBA" id="ARBA00024323"/>
    </source>
</evidence>
<organism evidence="15 16">
    <name type="scientific">Podila minutissima</name>
    <dbReference type="NCBI Taxonomy" id="64525"/>
    <lineage>
        <taxon>Eukaryota</taxon>
        <taxon>Fungi</taxon>
        <taxon>Fungi incertae sedis</taxon>
        <taxon>Mucoromycota</taxon>
        <taxon>Mortierellomycotina</taxon>
        <taxon>Mortierellomycetes</taxon>
        <taxon>Mortierellales</taxon>
        <taxon>Mortierellaceae</taxon>
        <taxon>Podila</taxon>
    </lineage>
</organism>
<evidence type="ECO:0000256" key="2">
    <source>
        <dbReference type="ARBA" id="ARBA00010524"/>
    </source>
</evidence>
<keyword evidence="9" id="KW-0012">Acyltransferase</keyword>
<feature type="domain" description="Phospholipid/glycerol acyltransferase" evidence="14">
    <location>
        <begin position="32"/>
        <end position="202"/>
    </location>
</feature>
<evidence type="ECO:0000256" key="6">
    <source>
        <dbReference type="ARBA" id="ARBA00023098"/>
    </source>
</evidence>
<evidence type="ECO:0000256" key="5">
    <source>
        <dbReference type="ARBA" id="ARBA00022792"/>
    </source>
</evidence>
<dbReference type="AlphaFoldDB" id="A0A9P5SMZ0"/>
<comment type="catalytic activity">
    <reaction evidence="11">
        <text>1'-[1,2-diacyl-sn-glycero-3-phospho],3'-[1-acyl-sn-glycero-3-phospho]-glycerol + a 1,2-diacyl-sn-glycero-3-phosphocholine = a cardiolipin + a 1-acyl-sn-glycero-3-phosphocholine</text>
        <dbReference type="Rhea" id="RHEA:33731"/>
        <dbReference type="ChEBI" id="CHEBI:57643"/>
        <dbReference type="ChEBI" id="CHEBI:58168"/>
        <dbReference type="ChEBI" id="CHEBI:62237"/>
        <dbReference type="ChEBI" id="CHEBI:64743"/>
    </reaction>
    <physiologicalReaction direction="left-to-right" evidence="11">
        <dbReference type="Rhea" id="RHEA:33732"/>
    </physiologicalReaction>
    <physiologicalReaction direction="right-to-left" evidence="11">
        <dbReference type="Rhea" id="RHEA:33733"/>
    </physiologicalReaction>
</comment>
<proteinExistence type="inferred from homology"/>
<dbReference type="PANTHER" id="PTHR12497">
    <property type="entry name" value="TAZ PROTEIN TAFAZZIN"/>
    <property type="match status" value="1"/>
</dbReference>
<evidence type="ECO:0000313" key="15">
    <source>
        <dbReference type="EMBL" id="KAF9334134.1"/>
    </source>
</evidence>
<dbReference type="GO" id="GO:0007007">
    <property type="term" value="P:inner mitochondrial membrane organization"/>
    <property type="evidence" value="ECO:0007669"/>
    <property type="project" value="TreeGrafter"/>
</dbReference>
<keyword evidence="6" id="KW-0443">Lipid metabolism</keyword>
<sequence length="310" mass="34564">MVIAGVAVISKAFMTFGAQTSVHNIDPFLDVLADDPLLWGALPWKCYWNPSRTIRYALGAQELCYPNKTIGAFFQCGQVVPIVRGNGIFQPAVNESIRLLQQGKWVHLFPEGKVNQSSEVIRLKWGIGRILLELAGRPIAATATAAATTTQSTSAFSPQFTHTFDSKDSNNNNNDNDNDGRTWDQIKDTAMPLVVPIYHFGMDDILRLYPDNSSPVFPKWGLPLTIVFGEPIDFSEVMTAYKAGALDEVEARVRVTARVHAALEQLRAVAQMLHEDQVRGMEDNRRRARSQSVLNVARVLSWIRPVGWGW</sequence>
<keyword evidence="16" id="KW-1185">Reference proteome</keyword>
<evidence type="ECO:0000256" key="11">
    <source>
        <dbReference type="ARBA" id="ARBA00047906"/>
    </source>
</evidence>
<accession>A0A9P5SMZ0</accession>
<feature type="region of interest" description="Disordered" evidence="13">
    <location>
        <begin position="152"/>
        <end position="182"/>
    </location>
</feature>
<keyword evidence="4" id="KW-1000">Mitochondrion outer membrane</keyword>
<reference evidence="15" key="1">
    <citation type="journal article" date="2020" name="Fungal Divers.">
        <title>Resolving the Mortierellaceae phylogeny through synthesis of multi-gene phylogenetics and phylogenomics.</title>
        <authorList>
            <person name="Vandepol N."/>
            <person name="Liber J."/>
            <person name="Desiro A."/>
            <person name="Na H."/>
            <person name="Kennedy M."/>
            <person name="Barry K."/>
            <person name="Grigoriev I.V."/>
            <person name="Miller A.N."/>
            <person name="O'Donnell K."/>
            <person name="Stajich J.E."/>
            <person name="Bonito G."/>
        </authorList>
    </citation>
    <scope>NUCLEOTIDE SEQUENCE</scope>
    <source>
        <strain evidence="15">NVP1</strain>
    </source>
</reference>
<evidence type="ECO:0000256" key="4">
    <source>
        <dbReference type="ARBA" id="ARBA00022787"/>
    </source>
</evidence>
<evidence type="ECO:0000259" key="14">
    <source>
        <dbReference type="SMART" id="SM00563"/>
    </source>
</evidence>
<protein>
    <recommendedName>
        <fullName evidence="12">Tafazzin family protein</fullName>
    </recommendedName>
</protein>
<keyword evidence="5" id="KW-0999">Mitochondrion inner membrane</keyword>
<dbReference type="GO" id="GO:0005743">
    <property type="term" value="C:mitochondrial inner membrane"/>
    <property type="evidence" value="ECO:0007669"/>
    <property type="project" value="UniProtKB-SubCell"/>
</dbReference>
<keyword evidence="8" id="KW-0472">Membrane</keyword>
<evidence type="ECO:0000256" key="8">
    <source>
        <dbReference type="ARBA" id="ARBA00023136"/>
    </source>
</evidence>
<evidence type="ECO:0000256" key="7">
    <source>
        <dbReference type="ARBA" id="ARBA00023128"/>
    </source>
</evidence>
<dbReference type="GO" id="GO:0035965">
    <property type="term" value="P:cardiolipin acyl-chain remodeling"/>
    <property type="evidence" value="ECO:0007669"/>
    <property type="project" value="TreeGrafter"/>
</dbReference>
<dbReference type="InterPro" id="IPR000872">
    <property type="entry name" value="Tafazzin"/>
</dbReference>
<dbReference type="InterPro" id="IPR002123">
    <property type="entry name" value="Plipid/glycerol_acylTrfase"/>
</dbReference>
<evidence type="ECO:0000313" key="16">
    <source>
        <dbReference type="Proteomes" id="UP000696485"/>
    </source>
</evidence>
<dbReference type="SMART" id="SM00563">
    <property type="entry name" value="PlsC"/>
    <property type="match status" value="1"/>
</dbReference>
<evidence type="ECO:0000256" key="3">
    <source>
        <dbReference type="ARBA" id="ARBA00022679"/>
    </source>
</evidence>
<dbReference type="CDD" id="cd07989">
    <property type="entry name" value="LPLAT_AGPAT-like"/>
    <property type="match status" value="1"/>
</dbReference>
<comment type="similarity">
    <text evidence="2 12">Belongs to the taffazin family.</text>
</comment>
<evidence type="ECO:0000256" key="13">
    <source>
        <dbReference type="SAM" id="MobiDB-lite"/>
    </source>
</evidence>
<comment type="caution">
    <text evidence="15">The sequence shown here is derived from an EMBL/GenBank/DDBJ whole genome shotgun (WGS) entry which is preliminary data.</text>
</comment>
<dbReference type="Pfam" id="PF01553">
    <property type="entry name" value="Acyltransferase"/>
    <property type="match status" value="1"/>
</dbReference>
<keyword evidence="7" id="KW-0496">Mitochondrion</keyword>
<dbReference type="PANTHER" id="PTHR12497:SF0">
    <property type="entry name" value="TAFAZZIN"/>
    <property type="match status" value="1"/>
</dbReference>
<keyword evidence="3" id="KW-0808">Transferase</keyword>
<gene>
    <name evidence="15" type="ORF">BG006_002680</name>
</gene>
<feature type="compositionally biased region" description="Low complexity" evidence="13">
    <location>
        <begin position="152"/>
        <end position="161"/>
    </location>
</feature>
<dbReference type="EMBL" id="JAAAUY010000165">
    <property type="protein sequence ID" value="KAF9334134.1"/>
    <property type="molecule type" value="Genomic_DNA"/>
</dbReference>
<evidence type="ECO:0000256" key="9">
    <source>
        <dbReference type="ARBA" id="ARBA00023315"/>
    </source>
</evidence>
<name>A0A9P5SMZ0_9FUNG</name>
<dbReference type="GO" id="GO:0047184">
    <property type="term" value="F:1-acylglycerophosphocholine O-acyltransferase activity"/>
    <property type="evidence" value="ECO:0007669"/>
    <property type="project" value="TreeGrafter"/>
</dbReference>
<dbReference type="GO" id="GO:0005741">
    <property type="term" value="C:mitochondrial outer membrane"/>
    <property type="evidence" value="ECO:0007669"/>
    <property type="project" value="UniProtKB-SubCell"/>
</dbReference>
<dbReference type="Proteomes" id="UP000696485">
    <property type="component" value="Unassembled WGS sequence"/>
</dbReference>
<evidence type="ECO:0000256" key="1">
    <source>
        <dbReference type="ARBA" id="ARBA00004137"/>
    </source>
</evidence>